<gene>
    <name evidence="1" type="ORF">IE53DRAFT_387528</name>
</gene>
<dbReference type="EMBL" id="KZ819958">
    <property type="protein sequence ID" value="PWN50202.1"/>
    <property type="molecule type" value="Genomic_DNA"/>
</dbReference>
<evidence type="ECO:0000313" key="1">
    <source>
        <dbReference type="EMBL" id="PWN50202.1"/>
    </source>
</evidence>
<protein>
    <submittedName>
        <fullName evidence="1">Signal recognition particle, SRP9/SRP14 subunit</fullName>
    </submittedName>
</protein>
<reference evidence="1 2" key="1">
    <citation type="journal article" date="2018" name="Mol. Biol. Evol.">
        <title>Broad Genomic Sampling Reveals a Smut Pathogenic Ancestry of the Fungal Clade Ustilaginomycotina.</title>
        <authorList>
            <person name="Kijpornyongpan T."/>
            <person name="Mondo S.J."/>
            <person name="Barry K."/>
            <person name="Sandor L."/>
            <person name="Lee J."/>
            <person name="Lipzen A."/>
            <person name="Pangilinan J."/>
            <person name="LaButti K."/>
            <person name="Hainaut M."/>
            <person name="Henrissat B."/>
            <person name="Grigoriev I.V."/>
            <person name="Spatafora J.W."/>
            <person name="Aime M.C."/>
        </authorList>
    </citation>
    <scope>NUCLEOTIDE SEQUENCE [LARGE SCALE GENOMIC DNA]</scope>
    <source>
        <strain evidence="1 2">SA 807</strain>
    </source>
</reference>
<accession>A0ACD0NWS4</accession>
<dbReference type="Proteomes" id="UP000245626">
    <property type="component" value="Unassembled WGS sequence"/>
</dbReference>
<organism evidence="1 2">
    <name type="scientific">Violaceomyces palustris</name>
    <dbReference type="NCBI Taxonomy" id="1673888"/>
    <lineage>
        <taxon>Eukaryota</taxon>
        <taxon>Fungi</taxon>
        <taxon>Dikarya</taxon>
        <taxon>Basidiomycota</taxon>
        <taxon>Ustilaginomycotina</taxon>
        <taxon>Ustilaginomycetes</taxon>
        <taxon>Violaceomycetales</taxon>
        <taxon>Violaceomycetaceae</taxon>
        <taxon>Violaceomyces</taxon>
    </lineage>
</organism>
<proteinExistence type="predicted"/>
<keyword evidence="2" id="KW-1185">Reference proteome</keyword>
<evidence type="ECO:0000313" key="2">
    <source>
        <dbReference type="Proteomes" id="UP000245626"/>
    </source>
</evidence>
<name>A0ACD0NWS4_9BASI</name>
<sequence length="145" mass="15527">MVYINDWPEFQSQCMELHKKSPKRTRYLIKARPAKQSLILKVTDDVTTLKFKTKSTVILGRFETFNRTMSALMAGLPEPSTSPSAAKVETAQTGSSSAANPSVAPTDPNNTASAKENRSTKAVNPPTGSGGGTGGGKKKKKKGKK</sequence>